<dbReference type="PATRIC" id="fig|582680.6.peg.2329"/>
<feature type="transmembrane region" description="Helical" evidence="1">
    <location>
        <begin position="46"/>
        <end position="73"/>
    </location>
</feature>
<feature type="transmembrane region" description="Helical" evidence="1">
    <location>
        <begin position="121"/>
        <end position="142"/>
    </location>
</feature>
<evidence type="ECO:0000256" key="1">
    <source>
        <dbReference type="SAM" id="Phobius"/>
    </source>
</evidence>
<evidence type="ECO:0000313" key="2">
    <source>
        <dbReference type="EMBL" id="KJL33086.1"/>
    </source>
</evidence>
<dbReference type="Proteomes" id="UP000033740">
    <property type="component" value="Unassembled WGS sequence"/>
</dbReference>
<comment type="caution">
    <text evidence="2">The sequence shown here is derived from an EMBL/GenBank/DDBJ whole genome shotgun (WGS) entry which is preliminary data.</text>
</comment>
<name>A0A0F0LNF5_9MICO</name>
<protein>
    <submittedName>
        <fullName evidence="2">Uncharacterized protein</fullName>
    </submittedName>
</protein>
<organism evidence="2 3">
    <name type="scientific">Microbacterium azadirachtae</name>
    <dbReference type="NCBI Taxonomy" id="582680"/>
    <lineage>
        <taxon>Bacteria</taxon>
        <taxon>Bacillati</taxon>
        <taxon>Actinomycetota</taxon>
        <taxon>Actinomycetes</taxon>
        <taxon>Micrococcales</taxon>
        <taxon>Microbacteriaceae</taxon>
        <taxon>Microbacterium</taxon>
    </lineage>
</organism>
<accession>A0A0F0LNF5</accession>
<dbReference type="STRING" id="582680.RS86_02263"/>
<feature type="transmembrane region" description="Helical" evidence="1">
    <location>
        <begin position="148"/>
        <end position="172"/>
    </location>
</feature>
<evidence type="ECO:0000313" key="3">
    <source>
        <dbReference type="Proteomes" id="UP000033740"/>
    </source>
</evidence>
<dbReference type="RefSeq" id="WP_045272316.1">
    <property type="nucleotide sequence ID" value="NZ_JYIX01000035.1"/>
</dbReference>
<dbReference type="AlphaFoldDB" id="A0A0F0LNF5"/>
<keyword evidence="1" id="KW-0812">Transmembrane</keyword>
<sequence>MVHAEPVSAYPPASSRTLEQWLDPGLGAPHGPELRTRLREIADARAALAAMWAAFLSLGISAVLFGGVLFAVTGRAASTVPWMAVGAVFAVVSALFLNRVRRWVPRPGTSLSVRGPGNLRSGLWAAGGILFLLNVLMVIGSLTTGRVLVMVLVDLGMVLLLVSALVVPSAILGRSRPILRRQAHEDPRLAATLERERLSWTPDGRTPMFGPL</sequence>
<proteinExistence type="predicted"/>
<keyword evidence="1" id="KW-1133">Transmembrane helix</keyword>
<keyword evidence="3" id="KW-1185">Reference proteome</keyword>
<gene>
    <name evidence="2" type="ORF">RS86_02263</name>
</gene>
<reference evidence="2 3" key="1">
    <citation type="submission" date="2015-02" db="EMBL/GenBank/DDBJ databases">
        <title>Draft genome sequences of ten Microbacterium spp. with emphasis on heavy metal contaminated environments.</title>
        <authorList>
            <person name="Corretto E."/>
        </authorList>
    </citation>
    <scope>NUCLEOTIDE SEQUENCE [LARGE SCALE GENOMIC DNA]</scope>
    <source>
        <strain evidence="2 3">ARN176</strain>
    </source>
</reference>
<dbReference type="EMBL" id="JYIX01000035">
    <property type="protein sequence ID" value="KJL33086.1"/>
    <property type="molecule type" value="Genomic_DNA"/>
</dbReference>
<keyword evidence="1" id="KW-0472">Membrane</keyword>
<feature type="transmembrane region" description="Helical" evidence="1">
    <location>
        <begin position="79"/>
        <end position="100"/>
    </location>
</feature>